<dbReference type="InterPro" id="IPR055344">
    <property type="entry name" value="SecD_SecF_C_bact"/>
</dbReference>
<organism evidence="11 12">
    <name type="scientific">Sorangium cellulosum</name>
    <name type="common">Polyangium cellulosum</name>
    <dbReference type="NCBI Taxonomy" id="56"/>
    <lineage>
        <taxon>Bacteria</taxon>
        <taxon>Pseudomonadati</taxon>
        <taxon>Myxococcota</taxon>
        <taxon>Polyangia</taxon>
        <taxon>Polyangiales</taxon>
        <taxon>Polyangiaceae</taxon>
        <taxon>Sorangium</taxon>
    </lineage>
</organism>
<keyword evidence="2 9" id="KW-0813">Transport</keyword>
<evidence type="ECO:0000256" key="5">
    <source>
        <dbReference type="ARBA" id="ARBA00022927"/>
    </source>
</evidence>
<dbReference type="SUPFAM" id="SSF82866">
    <property type="entry name" value="Multidrug efflux transporter AcrB transmembrane domain"/>
    <property type="match status" value="1"/>
</dbReference>
<comment type="similarity">
    <text evidence="9">Belongs to the SecD/SecF family. SecF subfamily.</text>
</comment>
<dbReference type="InterPro" id="IPR022645">
    <property type="entry name" value="SecD/SecF_bac"/>
</dbReference>
<evidence type="ECO:0000256" key="7">
    <source>
        <dbReference type="ARBA" id="ARBA00023010"/>
    </source>
</evidence>
<keyword evidence="3 9" id="KW-1003">Cell membrane</keyword>
<evidence type="ECO:0000256" key="2">
    <source>
        <dbReference type="ARBA" id="ARBA00022448"/>
    </source>
</evidence>
<accession>A0A150P9Y2</accession>
<dbReference type="NCBIfam" id="TIGR00916">
    <property type="entry name" value="2A0604s01"/>
    <property type="match status" value="1"/>
</dbReference>
<feature type="transmembrane region" description="Helical" evidence="9">
    <location>
        <begin position="359"/>
        <end position="379"/>
    </location>
</feature>
<dbReference type="PANTHER" id="PTHR30081:SF8">
    <property type="entry name" value="PROTEIN TRANSLOCASE SUBUNIT SECF"/>
    <property type="match status" value="1"/>
</dbReference>
<reference evidence="11 12" key="1">
    <citation type="submission" date="2014-02" db="EMBL/GenBank/DDBJ databases">
        <title>The small core and large imbalanced accessory genome model reveals a collaborative survival strategy of Sorangium cellulosum strains in nature.</title>
        <authorList>
            <person name="Han K."/>
            <person name="Peng R."/>
            <person name="Blom J."/>
            <person name="Li Y.-Z."/>
        </authorList>
    </citation>
    <scope>NUCLEOTIDE SEQUENCE [LARGE SCALE GENOMIC DNA]</scope>
    <source>
        <strain evidence="11 12">So0157-25</strain>
    </source>
</reference>
<comment type="caution">
    <text evidence="9">Lacks conserved residue(s) required for the propagation of feature annotation.</text>
</comment>
<dbReference type="InterPro" id="IPR022813">
    <property type="entry name" value="SecD/SecF_arch_bac"/>
</dbReference>
<evidence type="ECO:0000259" key="10">
    <source>
        <dbReference type="Pfam" id="PF02355"/>
    </source>
</evidence>
<dbReference type="HAMAP" id="MF_01464_B">
    <property type="entry name" value="SecF_B"/>
    <property type="match status" value="1"/>
</dbReference>
<dbReference type="GO" id="GO:0005886">
    <property type="term" value="C:plasma membrane"/>
    <property type="evidence" value="ECO:0007669"/>
    <property type="project" value="UniProtKB-SubCell"/>
</dbReference>
<feature type="transmembrane region" description="Helical" evidence="9">
    <location>
        <begin position="255"/>
        <end position="276"/>
    </location>
</feature>
<evidence type="ECO:0000256" key="1">
    <source>
        <dbReference type="ARBA" id="ARBA00004651"/>
    </source>
</evidence>
<dbReference type="GO" id="GO:0043952">
    <property type="term" value="P:protein transport by the Sec complex"/>
    <property type="evidence" value="ECO:0007669"/>
    <property type="project" value="UniProtKB-UniRule"/>
</dbReference>
<evidence type="ECO:0000256" key="9">
    <source>
        <dbReference type="HAMAP-Rule" id="MF_01464"/>
    </source>
</evidence>
<keyword evidence="4 9" id="KW-0812">Transmembrane</keyword>
<dbReference type="GO" id="GO:0006605">
    <property type="term" value="P:protein targeting"/>
    <property type="evidence" value="ECO:0007669"/>
    <property type="project" value="UniProtKB-UniRule"/>
</dbReference>
<dbReference type="EMBL" id="JELY01002447">
    <property type="protein sequence ID" value="KYF52503.1"/>
    <property type="molecule type" value="Genomic_DNA"/>
</dbReference>
<comment type="function">
    <text evidence="9">Part of the Sec protein translocase complex. Interacts with the SecYEG preprotein conducting channel. SecDF uses the proton motive force (PMF) to complete protein translocation after the ATP-dependent function of SecA.</text>
</comment>
<protein>
    <recommendedName>
        <fullName evidence="9">Protein-export membrane protein SecF</fullName>
    </recommendedName>
</protein>
<dbReference type="InterPro" id="IPR005665">
    <property type="entry name" value="SecF_bac"/>
</dbReference>
<evidence type="ECO:0000256" key="8">
    <source>
        <dbReference type="ARBA" id="ARBA00023136"/>
    </source>
</evidence>
<keyword evidence="5 9" id="KW-0653">Protein transport</keyword>
<dbReference type="Pfam" id="PF07549">
    <property type="entry name" value="Sec_GG"/>
    <property type="match status" value="1"/>
</dbReference>
<feature type="transmembrane region" description="Helical" evidence="9">
    <location>
        <begin position="17"/>
        <end position="36"/>
    </location>
</feature>
<dbReference type="AlphaFoldDB" id="A0A150P9Y2"/>
<evidence type="ECO:0000256" key="6">
    <source>
        <dbReference type="ARBA" id="ARBA00022989"/>
    </source>
</evidence>
<dbReference type="Pfam" id="PF02355">
    <property type="entry name" value="SecD_SecF_C"/>
    <property type="match status" value="1"/>
</dbReference>
<keyword evidence="8 9" id="KW-0472">Membrane</keyword>
<comment type="caution">
    <text evidence="11">The sequence shown here is derived from an EMBL/GenBank/DDBJ whole genome shotgun (WGS) entry which is preliminary data.</text>
</comment>
<dbReference type="Proteomes" id="UP000075420">
    <property type="component" value="Unassembled WGS sequence"/>
</dbReference>
<name>A0A150P9Y2_SORCE</name>
<sequence length="414" mass="45301">MELIKPGRQFDFMSKRWYFVGLSAVLLILSIISFIVPGPKLGTDFKGGTEVEVAFKAAVSSAEVREAVTKSGFDSPDVVSVADQTNANRYLIRVHEVSALSEQQKAALRDRMCLPPENAPVPEDRCPPAVRATELKFSPGGDKISARYDVAPDLEGIKKQLEGVEGVDIRPGANSVTIVSERDNKVEIHLKSKGDQLMDGLREHLGADKVPDQALRVEWIGPKAGAQLRDAAIKSVLITIFFIMAYIAFRFDIRFAPGGILALVHDVGIALGAMVITQREITLSTVAALLTIVGYSITDTVVVYDRIRENLAKHRDMSFASVINYSLSEMLGRTILVSMTTLLSLVMFLFYGTGVIKDFAFTLVVGIGVGTYSSIYVAAPLTEWIDRRFFGANSGGKRKKVSRVRTQKRADAVV</sequence>
<comment type="subcellular location">
    <subcellularLocation>
        <location evidence="1 9">Cell membrane</location>
        <topology evidence="1 9">Multi-pass membrane protein</topology>
    </subcellularLocation>
</comment>
<dbReference type="NCBIfam" id="TIGR00966">
    <property type="entry name" value="transloc_SecF"/>
    <property type="match status" value="1"/>
</dbReference>
<evidence type="ECO:0000256" key="3">
    <source>
        <dbReference type="ARBA" id="ARBA00022475"/>
    </source>
</evidence>
<feature type="transmembrane region" description="Helical" evidence="9">
    <location>
        <begin position="231"/>
        <end position="249"/>
    </location>
</feature>
<dbReference type="InterPro" id="IPR022646">
    <property type="entry name" value="SecD/SecF_CS"/>
</dbReference>
<evidence type="ECO:0000313" key="12">
    <source>
        <dbReference type="Proteomes" id="UP000075420"/>
    </source>
</evidence>
<evidence type="ECO:0000313" key="11">
    <source>
        <dbReference type="EMBL" id="KYF52503.1"/>
    </source>
</evidence>
<dbReference type="GO" id="GO:0065002">
    <property type="term" value="P:intracellular protein transmembrane transport"/>
    <property type="evidence" value="ECO:0007669"/>
    <property type="project" value="UniProtKB-UniRule"/>
</dbReference>
<proteinExistence type="inferred from homology"/>
<gene>
    <name evidence="9" type="primary">secF</name>
    <name evidence="11" type="ORF">BE08_19485</name>
</gene>
<keyword evidence="7 9" id="KW-0811">Translocation</keyword>
<dbReference type="Gene3D" id="1.20.1640.10">
    <property type="entry name" value="Multidrug efflux transporter AcrB transmembrane domain"/>
    <property type="match status" value="1"/>
</dbReference>
<feature type="transmembrane region" description="Helical" evidence="9">
    <location>
        <begin position="335"/>
        <end position="353"/>
    </location>
</feature>
<dbReference type="PRINTS" id="PR01755">
    <property type="entry name" value="SECFTRNLCASE"/>
</dbReference>
<dbReference type="PANTHER" id="PTHR30081">
    <property type="entry name" value="PROTEIN-EXPORT MEMBRANE PROTEIN SEC"/>
    <property type="match status" value="1"/>
</dbReference>
<dbReference type="GO" id="GO:0015450">
    <property type="term" value="F:protein-transporting ATPase activity"/>
    <property type="evidence" value="ECO:0007669"/>
    <property type="project" value="InterPro"/>
</dbReference>
<evidence type="ECO:0000256" key="4">
    <source>
        <dbReference type="ARBA" id="ARBA00022692"/>
    </source>
</evidence>
<comment type="subunit">
    <text evidence="9">Forms a complex with SecD. Part of the essential Sec protein translocation apparatus which comprises SecA, SecYEG and auxiliary proteins SecDF. Other proteins may also be involved.</text>
</comment>
<feature type="domain" description="Protein export membrane protein SecD/SecF C-terminal" evidence="10">
    <location>
        <begin position="213"/>
        <end position="387"/>
    </location>
</feature>
<keyword evidence="6 9" id="KW-1133">Transmembrane helix</keyword>
<dbReference type="InterPro" id="IPR048634">
    <property type="entry name" value="SecD_SecF_C"/>
</dbReference>